<evidence type="ECO:0008006" key="3">
    <source>
        <dbReference type="Google" id="ProtNLM"/>
    </source>
</evidence>
<comment type="caution">
    <text evidence="1">The sequence shown here is derived from an EMBL/GenBank/DDBJ whole genome shotgun (WGS) entry which is preliminary data.</text>
</comment>
<keyword evidence="2" id="KW-1185">Reference proteome</keyword>
<proteinExistence type="predicted"/>
<evidence type="ECO:0000313" key="2">
    <source>
        <dbReference type="Proteomes" id="UP000778951"/>
    </source>
</evidence>
<name>A0A968GGM3_9SPIO</name>
<evidence type="ECO:0000313" key="1">
    <source>
        <dbReference type="EMBL" id="NIZ68687.1"/>
    </source>
</evidence>
<reference evidence="1" key="1">
    <citation type="submission" date="2020-03" db="EMBL/GenBank/DDBJ databases">
        <title>Spirochaetal bacteria isolated from arthropods constitute a novel genus Entomospira genus novum within the order Spirochaetales.</title>
        <authorList>
            <person name="Grana-Miraglia L."/>
            <person name="Sikutova S."/>
            <person name="Fingerle V."/>
            <person name="Sing A."/>
            <person name="Castillo-Ramirez S."/>
            <person name="Margos G."/>
            <person name="Rudolf I."/>
        </authorList>
    </citation>
    <scope>NUCLEOTIDE SEQUENCE</scope>
    <source>
        <strain evidence="1">BR149</strain>
    </source>
</reference>
<dbReference type="RefSeq" id="WP_167694778.1">
    <property type="nucleotide sequence ID" value="NZ_CP118181.1"/>
</dbReference>
<protein>
    <recommendedName>
        <fullName evidence="3">Outer membrane protein beta-barrel domain-containing protein</fullName>
    </recommendedName>
</protein>
<dbReference type="Proteomes" id="UP000778951">
    <property type="component" value="Unassembled WGS sequence"/>
</dbReference>
<dbReference type="EMBL" id="JAATLM010000001">
    <property type="protein sequence ID" value="NIZ68687.1"/>
    <property type="molecule type" value="Genomic_DNA"/>
</dbReference>
<organism evidence="1 2">
    <name type="scientific">Entomospira culicis</name>
    <dbReference type="NCBI Taxonomy" id="2719989"/>
    <lineage>
        <taxon>Bacteria</taxon>
        <taxon>Pseudomonadati</taxon>
        <taxon>Spirochaetota</taxon>
        <taxon>Spirochaetia</taxon>
        <taxon>Spirochaetales</taxon>
        <taxon>Spirochaetaceae</taxon>
        <taxon>Entomospira</taxon>
    </lineage>
</organism>
<gene>
    <name evidence="1" type="ORF">HCT48_00415</name>
</gene>
<dbReference type="AlphaFoldDB" id="A0A968GGM3"/>
<accession>A0A968GGM3</accession>
<sequence>MSQRYKILLLIPLFIIANLGLAKPAQAFDISVGTRLGYELSVINKRWSDDALYLNGDQYKVVWSRIPSGSNFTLGLFADLRLIDWFSLSPALNFSLNRQTKVNLYDDEKEMNRPMRLGTHTLDVELLAKIHVAHWYLGMGLGLNMNSAPTLTSNSARKKVSYTPENLEKRGFIGFNVVLDTGFYLPFAGKRHNIFLGWRTTLTVNSPNEFRNESFSLTTPVSTSLTAGYVYRFI</sequence>